<proteinExistence type="predicted"/>
<dbReference type="PROSITE" id="PS51095">
    <property type="entry name" value="PTS_EIIA_TYPE_3"/>
    <property type="match status" value="1"/>
</dbReference>
<evidence type="ECO:0000313" key="8">
    <source>
        <dbReference type="EMBL" id="TGY38966.1"/>
    </source>
</evidence>
<keyword evidence="9" id="KW-1185">Reference proteome</keyword>
<evidence type="ECO:0000256" key="3">
    <source>
        <dbReference type="ARBA" id="ARBA00022679"/>
    </source>
</evidence>
<dbReference type="Pfam" id="PF02255">
    <property type="entry name" value="PTS_IIA"/>
    <property type="match status" value="1"/>
</dbReference>
<feature type="active site" description="Tele-phosphohistidine intermediate" evidence="5">
    <location>
        <position position="77"/>
    </location>
</feature>
<dbReference type="PANTHER" id="PTHR34382:SF7">
    <property type="entry name" value="PTS SYSTEM N,N'-DIACETYLCHITOBIOSE-SPECIFIC EIIA COMPONENT"/>
    <property type="match status" value="1"/>
</dbReference>
<dbReference type="PANTHER" id="PTHR34382">
    <property type="entry name" value="PTS SYSTEM N,N'-DIACETYLCHITOBIOSE-SPECIFIC EIIA COMPONENT"/>
    <property type="match status" value="1"/>
</dbReference>
<name>A0A4S2DB72_9CLOT</name>
<dbReference type="PIRSF" id="PIRSF000699">
    <property type="entry name" value="PTS_IILac_III"/>
    <property type="match status" value="1"/>
</dbReference>
<keyword evidence="6" id="KW-0460">Magnesium</keyword>
<evidence type="ECO:0000256" key="5">
    <source>
        <dbReference type="PIRSR" id="PIRSR000699-1"/>
    </source>
</evidence>
<dbReference type="AlphaFoldDB" id="A0A4S2DB72"/>
<evidence type="ECO:0000256" key="4">
    <source>
        <dbReference type="ARBA" id="ARBA00022683"/>
    </source>
</evidence>
<sequence length="115" mass="13218">MDNRLEQVAMKIILKAGDARENIKAAIDYLSKNDKLGYEKEMKEAKENIRQAHAFQTQIIQDEATGAAISPTLLFIHAQDTLMTIMSERNLAENMYMLYTSLEERIKNLEDNSHE</sequence>
<keyword evidence="1" id="KW-0813">Transport</keyword>
<evidence type="ECO:0000256" key="2">
    <source>
        <dbReference type="ARBA" id="ARBA00022597"/>
    </source>
</evidence>
<accession>A0A4S2DB72</accession>
<dbReference type="OrthoDB" id="389577at2"/>
<evidence type="ECO:0000256" key="1">
    <source>
        <dbReference type="ARBA" id="ARBA00022448"/>
    </source>
</evidence>
<organism evidence="8 9">
    <name type="scientific">Clostridium sartagoforme</name>
    <dbReference type="NCBI Taxonomy" id="84031"/>
    <lineage>
        <taxon>Bacteria</taxon>
        <taxon>Bacillati</taxon>
        <taxon>Bacillota</taxon>
        <taxon>Clostridia</taxon>
        <taxon>Eubacteriales</taxon>
        <taxon>Clostridiaceae</taxon>
        <taxon>Clostridium</taxon>
    </lineage>
</organism>
<dbReference type="Gene3D" id="1.20.58.80">
    <property type="entry name" value="Phosphotransferase system, lactose/cellobiose-type IIA subunit"/>
    <property type="match status" value="1"/>
</dbReference>
<dbReference type="InterPro" id="IPR036542">
    <property type="entry name" value="PTS_IIA_lac/cel_sf"/>
</dbReference>
<dbReference type="Proteomes" id="UP000306888">
    <property type="component" value="Unassembled WGS sequence"/>
</dbReference>
<keyword evidence="2" id="KW-0762">Sugar transport</keyword>
<keyword evidence="3" id="KW-0808">Transferase</keyword>
<feature type="binding site" evidence="6">
    <location>
        <position position="80"/>
    </location>
    <ligand>
        <name>Mg(2+)</name>
        <dbReference type="ChEBI" id="CHEBI:18420"/>
        <note>ligand shared between all trimeric partners</note>
    </ligand>
</feature>
<dbReference type="SUPFAM" id="SSF46973">
    <property type="entry name" value="Enzyme IIa from lactose specific PTS, IIa-lac"/>
    <property type="match status" value="1"/>
</dbReference>
<comment type="cofactor">
    <cofactor evidence="6">
        <name>Mg(2+)</name>
        <dbReference type="ChEBI" id="CHEBI:18420"/>
    </cofactor>
    <text evidence="6">Binds 1 Mg(2+) ion per trimer.</text>
</comment>
<comment type="caution">
    <text evidence="8">The sequence shown here is derived from an EMBL/GenBank/DDBJ whole genome shotgun (WGS) entry which is preliminary data.</text>
</comment>
<feature type="modified residue" description="Phosphohistidine; by HPr" evidence="7">
    <location>
        <position position="77"/>
    </location>
</feature>
<gene>
    <name evidence="8" type="ORF">E5347_16505</name>
</gene>
<reference evidence="8 9" key="1">
    <citation type="submission" date="2019-04" db="EMBL/GenBank/DDBJ databases">
        <title>Microbes associate with the intestines of laboratory mice.</title>
        <authorList>
            <person name="Navarre W."/>
            <person name="Wong E."/>
            <person name="Huang K."/>
            <person name="Tropini C."/>
            <person name="Ng K."/>
            <person name="Yu B."/>
        </authorList>
    </citation>
    <scope>NUCLEOTIDE SEQUENCE [LARGE SCALE GENOMIC DNA]</scope>
    <source>
        <strain evidence="8 9">NM50_B9-20</strain>
    </source>
</reference>
<evidence type="ECO:0000256" key="6">
    <source>
        <dbReference type="PIRSR" id="PIRSR000699-2"/>
    </source>
</evidence>
<dbReference type="GO" id="GO:0046872">
    <property type="term" value="F:metal ion binding"/>
    <property type="evidence" value="ECO:0007669"/>
    <property type="project" value="UniProtKB-KW"/>
</dbReference>
<dbReference type="GO" id="GO:0016740">
    <property type="term" value="F:transferase activity"/>
    <property type="evidence" value="ECO:0007669"/>
    <property type="project" value="UniProtKB-KW"/>
</dbReference>
<keyword evidence="4" id="KW-0598">Phosphotransferase system</keyword>
<dbReference type="EMBL" id="SRYR01000022">
    <property type="protein sequence ID" value="TGY38966.1"/>
    <property type="molecule type" value="Genomic_DNA"/>
</dbReference>
<protein>
    <submittedName>
        <fullName evidence="8">PTS lactose/cellobiose transporter subunit IIA</fullName>
    </submittedName>
</protein>
<dbReference type="RefSeq" id="WP_136008321.1">
    <property type="nucleotide sequence ID" value="NZ_SRYR01000022.1"/>
</dbReference>
<keyword evidence="6" id="KW-0479">Metal-binding</keyword>
<evidence type="ECO:0000313" key="9">
    <source>
        <dbReference type="Proteomes" id="UP000306888"/>
    </source>
</evidence>
<dbReference type="GO" id="GO:0009401">
    <property type="term" value="P:phosphoenolpyruvate-dependent sugar phosphotransferase system"/>
    <property type="evidence" value="ECO:0007669"/>
    <property type="project" value="UniProtKB-KW"/>
</dbReference>
<dbReference type="InterPro" id="IPR003188">
    <property type="entry name" value="PTS_IIA_lac/cel"/>
</dbReference>
<evidence type="ECO:0000256" key="7">
    <source>
        <dbReference type="PROSITE-ProRule" id="PRU00418"/>
    </source>
</evidence>